<keyword evidence="1" id="KW-0805">Transcription regulation</keyword>
<dbReference type="EMBL" id="CP013200">
    <property type="protein sequence ID" value="ALO67940.1"/>
    <property type="molecule type" value="Genomic_DNA"/>
</dbReference>
<dbReference type="PANTHER" id="PTHR30603:SF59">
    <property type="entry name" value="RNA POLYMERASE PRINCIPAL SIGMA FACTOR HRDA"/>
    <property type="match status" value="1"/>
</dbReference>
<evidence type="ECO:0000313" key="8">
    <source>
        <dbReference type="EMBL" id="ALO67940.1"/>
    </source>
</evidence>
<dbReference type="SUPFAM" id="SSF88946">
    <property type="entry name" value="Sigma2 domain of RNA polymerase sigma factors"/>
    <property type="match status" value="1"/>
</dbReference>
<dbReference type="InterPro" id="IPR036388">
    <property type="entry name" value="WH-like_DNA-bd_sf"/>
</dbReference>
<dbReference type="GO" id="GO:0003677">
    <property type="term" value="F:DNA binding"/>
    <property type="evidence" value="ECO:0007669"/>
    <property type="project" value="UniProtKB-KW"/>
</dbReference>
<evidence type="ECO:0000259" key="7">
    <source>
        <dbReference type="PROSITE" id="PS51194"/>
    </source>
</evidence>
<dbReference type="InterPro" id="IPR014284">
    <property type="entry name" value="RNA_pol_sigma-70_dom"/>
</dbReference>
<dbReference type="InterPro" id="IPR013325">
    <property type="entry name" value="RNA_pol_sigma_r2"/>
</dbReference>
<gene>
    <name evidence="8" type="ORF">AS189_17425</name>
</gene>
<feature type="domain" description="Helicase ATP-binding" evidence="6">
    <location>
        <begin position="45"/>
        <end position="181"/>
    </location>
</feature>
<dbReference type="InterPro" id="IPR009042">
    <property type="entry name" value="RNA_pol_sigma70_r1_2"/>
</dbReference>
<dbReference type="GO" id="GO:0016787">
    <property type="term" value="F:hydrolase activity"/>
    <property type="evidence" value="ECO:0007669"/>
    <property type="project" value="InterPro"/>
</dbReference>
<dbReference type="PROSITE" id="PS51194">
    <property type="entry name" value="HELICASE_CTER"/>
    <property type="match status" value="1"/>
</dbReference>
<dbReference type="InterPro" id="IPR050239">
    <property type="entry name" value="Sigma-70_RNA_pol_init_factors"/>
</dbReference>
<dbReference type="GO" id="GO:0006352">
    <property type="term" value="P:DNA-templated transcription initiation"/>
    <property type="evidence" value="ECO:0007669"/>
    <property type="project" value="InterPro"/>
</dbReference>
<dbReference type="GO" id="GO:0016987">
    <property type="term" value="F:sigma factor activity"/>
    <property type="evidence" value="ECO:0007669"/>
    <property type="project" value="UniProtKB-KW"/>
</dbReference>
<dbReference type="Proteomes" id="UP000059574">
    <property type="component" value="Chromosome"/>
</dbReference>
<keyword evidence="3" id="KW-0238">DNA-binding</keyword>
<dbReference type="Gene3D" id="1.10.601.10">
    <property type="entry name" value="RNA Polymerase Primary Sigma Factor"/>
    <property type="match status" value="1"/>
</dbReference>
<dbReference type="SMART" id="SM00490">
    <property type="entry name" value="HELICc"/>
    <property type="match status" value="1"/>
</dbReference>
<evidence type="ECO:0000256" key="3">
    <source>
        <dbReference type="ARBA" id="ARBA00023125"/>
    </source>
</evidence>
<evidence type="ECO:0000259" key="6">
    <source>
        <dbReference type="PROSITE" id="PS51192"/>
    </source>
</evidence>
<dbReference type="PROSITE" id="PS51192">
    <property type="entry name" value="HELICASE_ATP_BIND_1"/>
    <property type="match status" value="1"/>
</dbReference>
<dbReference type="InterPro" id="IPR007627">
    <property type="entry name" value="RNA_pol_sigma70_r2"/>
</dbReference>
<dbReference type="PRINTS" id="PR00046">
    <property type="entry name" value="SIGMA70FCT"/>
</dbReference>
<dbReference type="InterPro" id="IPR000943">
    <property type="entry name" value="RNA_pol_sigma70"/>
</dbReference>
<evidence type="ECO:0008006" key="10">
    <source>
        <dbReference type="Google" id="ProtNLM"/>
    </source>
</evidence>
<dbReference type="Pfam" id="PF04851">
    <property type="entry name" value="ResIII"/>
    <property type="match status" value="1"/>
</dbReference>
<name>A0A0S2M2P7_9MICC</name>
<dbReference type="SUPFAM" id="SSF52540">
    <property type="entry name" value="P-loop containing nucleoside triphosphate hydrolases"/>
    <property type="match status" value="1"/>
</dbReference>
<dbReference type="InterPro" id="IPR014001">
    <property type="entry name" value="Helicase_ATP-bd"/>
</dbReference>
<dbReference type="InterPro" id="IPR007630">
    <property type="entry name" value="RNA_pol_sigma70_r4"/>
</dbReference>
<dbReference type="NCBIfam" id="TIGR02937">
    <property type="entry name" value="sigma70-ECF"/>
    <property type="match status" value="1"/>
</dbReference>
<dbReference type="Pfam" id="PF00271">
    <property type="entry name" value="Helicase_C"/>
    <property type="match status" value="1"/>
</dbReference>
<protein>
    <recommendedName>
        <fullName evidence="10">RNA polymerase sigma factor</fullName>
    </recommendedName>
</protein>
<dbReference type="Gene3D" id="3.40.50.300">
    <property type="entry name" value="P-loop containing nucleotide triphosphate hydrolases"/>
    <property type="match status" value="2"/>
</dbReference>
<feature type="region of interest" description="Disordered" evidence="5">
    <location>
        <begin position="471"/>
        <end position="499"/>
    </location>
</feature>
<evidence type="ECO:0000256" key="4">
    <source>
        <dbReference type="ARBA" id="ARBA00023163"/>
    </source>
</evidence>
<dbReference type="InterPro" id="IPR013324">
    <property type="entry name" value="RNA_pol_sigma_r3/r4-like"/>
</dbReference>
<dbReference type="PANTHER" id="PTHR30603">
    <property type="entry name" value="RNA POLYMERASE SIGMA FACTOR RPO"/>
    <property type="match status" value="1"/>
</dbReference>
<dbReference type="GO" id="GO:0005524">
    <property type="term" value="F:ATP binding"/>
    <property type="evidence" value="ECO:0007669"/>
    <property type="project" value="InterPro"/>
</dbReference>
<organism evidence="8 9">
    <name type="scientific">Arthrobacter alpinus</name>
    <dbReference type="NCBI Taxonomy" id="656366"/>
    <lineage>
        <taxon>Bacteria</taxon>
        <taxon>Bacillati</taxon>
        <taxon>Actinomycetota</taxon>
        <taxon>Actinomycetes</taxon>
        <taxon>Micrococcales</taxon>
        <taxon>Micrococcaceae</taxon>
        <taxon>Arthrobacter</taxon>
    </lineage>
</organism>
<dbReference type="SMART" id="SM00487">
    <property type="entry name" value="DEXDc"/>
    <property type="match status" value="1"/>
</dbReference>
<dbReference type="OrthoDB" id="9776021at2"/>
<reference evidence="9" key="1">
    <citation type="submission" date="2015-11" db="EMBL/GenBank/DDBJ databases">
        <authorList>
            <person name="Kumar R."/>
            <person name="Singh D."/>
            <person name="Swarnkar M.K."/>
            <person name="Singh A.K."/>
            <person name="Kumar S."/>
        </authorList>
    </citation>
    <scope>NUCLEOTIDE SEQUENCE [LARGE SCALE GENOMIC DNA]</scope>
    <source>
        <strain evidence="9">ERGS4:06</strain>
    </source>
</reference>
<proteinExistence type="predicted"/>
<evidence type="ECO:0000256" key="1">
    <source>
        <dbReference type="ARBA" id="ARBA00023015"/>
    </source>
</evidence>
<dbReference type="InterPro" id="IPR001650">
    <property type="entry name" value="Helicase_C-like"/>
</dbReference>
<dbReference type="Pfam" id="PF04545">
    <property type="entry name" value="Sigma70_r4"/>
    <property type="match status" value="1"/>
</dbReference>
<dbReference type="CDD" id="cd06171">
    <property type="entry name" value="Sigma70_r4"/>
    <property type="match status" value="1"/>
</dbReference>
<accession>A0A0S2M2P7</accession>
<dbReference type="InterPro" id="IPR027417">
    <property type="entry name" value="P-loop_NTPase"/>
</dbReference>
<dbReference type="AlphaFoldDB" id="A0A0S2M2P7"/>
<dbReference type="RefSeq" id="WP_062291783.1">
    <property type="nucleotide sequence ID" value="NZ_CP013200.1"/>
</dbReference>
<feature type="domain" description="Helicase C-terminal" evidence="7">
    <location>
        <begin position="304"/>
        <end position="458"/>
    </location>
</feature>
<dbReference type="InterPro" id="IPR007624">
    <property type="entry name" value="RNA_pol_sigma70_r3"/>
</dbReference>
<keyword evidence="2" id="KW-0731">Sigma factor</keyword>
<evidence type="ECO:0000256" key="5">
    <source>
        <dbReference type="SAM" id="MobiDB-lite"/>
    </source>
</evidence>
<evidence type="ECO:0000256" key="2">
    <source>
        <dbReference type="ARBA" id="ARBA00023082"/>
    </source>
</evidence>
<sequence>MTQVVDTPLASADEVRHDTLPPILRSIPAAADYGFLYPWQQEALDAWHNNARRGVIEAVTGSGKTRLGVAAAHEAVRQGIKVLILVPTAELQRQWLATLKRDFPSASTGLLGNGGKDSLDDVDVLIAIVHSAATHQTLRAHKAGLLIADECHRYAAPLFAAALGQGYNWRLGLTATYERNDGGHHEMLSPYFGGVVFNLWYDRALRDEVIAPFDIALIGVELTPAERANYDEFSDSMSEAARYLKQYANVPPLPFPAFIAAVAALAASAGLTAEAGLARKYMKAMSARLSLLAETKTKGLVLAALHQPVAESGGTLVFTQTQASARSAQDIYRTVGCSATAIYSGMRPEERKQGLVDFSNRDAQVLAAPRILDEGVDVPEADLGIIVAANRSQRQMVQRLGRVIRKKKDGRVGRLVVLFAINTVEDPDVQGEEFLGRVLPFARRYEFFEIVTDLQEIEDFLRYPEIEVSADAPSAGGEGQATSGDENSTPSPQLEPDAVVPEPAAPLFELPEDDDDEPAELLAHITGLTDDIVADYLKRIGKFPLLDAAAEVDLGQTIEAGLMATYKLENCVLGSRRERHDLEKLARLGASALETMMNANLRLVVSIAKKYLDRGLDFIDIIQEGNLGLLRAVHKFDYTLGNKFSTYATWWIRQAITRAIADFGRTIRVPVHMTEQINKLLSVRRHLSVELGRPATPEELAHQLDSTPADVRKIMKYAAPVFSLDMLVPDGHGGSEPLSEQMYDPLEATAHEYAERTDMLAALHNVLDTLSAREAGVLSMRYGLGDGEPKTLDAIGQVYGVTRERIRQIESLTMKKLREPGYCTSLESFLDIPTPEEQVS</sequence>
<dbReference type="Pfam" id="PF00140">
    <property type="entry name" value="Sigma70_r1_2"/>
    <property type="match status" value="1"/>
</dbReference>
<evidence type="ECO:0000313" key="9">
    <source>
        <dbReference type="Proteomes" id="UP000059574"/>
    </source>
</evidence>
<dbReference type="InterPro" id="IPR006935">
    <property type="entry name" value="Helicase/UvrB_N"/>
</dbReference>
<feature type="compositionally biased region" description="Polar residues" evidence="5">
    <location>
        <begin position="480"/>
        <end position="492"/>
    </location>
</feature>
<dbReference type="Pfam" id="PF04539">
    <property type="entry name" value="Sigma70_r3"/>
    <property type="match status" value="1"/>
</dbReference>
<dbReference type="PROSITE" id="PS00715">
    <property type="entry name" value="SIGMA70_1"/>
    <property type="match status" value="1"/>
</dbReference>
<reference evidence="8 9" key="2">
    <citation type="journal article" date="2016" name="J. Biotechnol.">
        <title>Complete genome sequence of Arthrobacter alpinus ERGS4:06, a yellow pigmented bacterium tolerant to cold and radiations isolated from Sikkim Himalaya.</title>
        <authorList>
            <person name="Kumar R."/>
            <person name="Singh D."/>
            <person name="Swarnkar M.K."/>
            <person name="Singh A.K."/>
            <person name="Kumar S."/>
        </authorList>
    </citation>
    <scope>NUCLEOTIDE SEQUENCE [LARGE SCALE GENOMIC DNA]</scope>
    <source>
        <strain evidence="8 9">ERGS4:06</strain>
    </source>
</reference>
<keyword evidence="4" id="KW-0804">Transcription</keyword>
<dbReference type="CDD" id="cd17926">
    <property type="entry name" value="DEXHc_RE"/>
    <property type="match status" value="1"/>
</dbReference>
<dbReference type="SUPFAM" id="SSF88659">
    <property type="entry name" value="Sigma3 and sigma4 domains of RNA polymerase sigma factors"/>
    <property type="match status" value="2"/>
</dbReference>
<dbReference type="Pfam" id="PF04542">
    <property type="entry name" value="Sigma70_r2"/>
    <property type="match status" value="1"/>
</dbReference>
<dbReference type="Gene3D" id="1.10.10.10">
    <property type="entry name" value="Winged helix-like DNA-binding domain superfamily/Winged helix DNA-binding domain"/>
    <property type="match status" value="2"/>
</dbReference>